<name>A0A7J0FFR1_9ERIC</name>
<evidence type="ECO:0000313" key="3">
    <source>
        <dbReference type="Proteomes" id="UP000585474"/>
    </source>
</evidence>
<evidence type="ECO:0000313" key="2">
    <source>
        <dbReference type="EMBL" id="GFY97453.1"/>
    </source>
</evidence>
<feature type="region of interest" description="Disordered" evidence="1">
    <location>
        <begin position="1"/>
        <end position="29"/>
    </location>
</feature>
<proteinExistence type="predicted"/>
<organism evidence="2 3">
    <name type="scientific">Actinidia rufa</name>
    <dbReference type="NCBI Taxonomy" id="165716"/>
    <lineage>
        <taxon>Eukaryota</taxon>
        <taxon>Viridiplantae</taxon>
        <taxon>Streptophyta</taxon>
        <taxon>Embryophyta</taxon>
        <taxon>Tracheophyta</taxon>
        <taxon>Spermatophyta</taxon>
        <taxon>Magnoliopsida</taxon>
        <taxon>eudicotyledons</taxon>
        <taxon>Gunneridae</taxon>
        <taxon>Pentapetalae</taxon>
        <taxon>asterids</taxon>
        <taxon>Ericales</taxon>
        <taxon>Actinidiaceae</taxon>
        <taxon>Actinidia</taxon>
    </lineage>
</organism>
<keyword evidence="3" id="KW-1185">Reference proteome</keyword>
<reference evidence="2 3" key="1">
    <citation type="submission" date="2019-07" db="EMBL/GenBank/DDBJ databases">
        <title>De Novo Assembly of kiwifruit Actinidia rufa.</title>
        <authorList>
            <person name="Sugita-Konishi S."/>
            <person name="Sato K."/>
            <person name="Mori E."/>
            <person name="Abe Y."/>
            <person name="Kisaki G."/>
            <person name="Hamano K."/>
            <person name="Suezawa K."/>
            <person name="Otani M."/>
            <person name="Fukuda T."/>
            <person name="Manabe T."/>
            <person name="Gomi K."/>
            <person name="Tabuchi M."/>
            <person name="Akimitsu K."/>
            <person name="Kataoka I."/>
        </authorList>
    </citation>
    <scope>NUCLEOTIDE SEQUENCE [LARGE SCALE GENOMIC DNA]</scope>
    <source>
        <strain evidence="3">cv. Fuchu</strain>
    </source>
</reference>
<dbReference type="EMBL" id="BJWL01000011">
    <property type="protein sequence ID" value="GFY97453.1"/>
    <property type="molecule type" value="Genomic_DNA"/>
</dbReference>
<gene>
    <name evidence="2" type="ORF">Acr_11g0017590</name>
</gene>
<evidence type="ECO:0000256" key="1">
    <source>
        <dbReference type="SAM" id="MobiDB-lite"/>
    </source>
</evidence>
<sequence>MPAKLAPIVDEEGGYTSGENEASELEVTEAESDVGILEQPLQDPFLNKYPEVTAAKIDVGILEQPCIPAPESLPADCPGRAVLNSVISLAKPTPMVEPSIVQDPFRNKCPEVTAAENDVRILEITAPTVEPYYEVVDNRICVESFAEDLLSVQHDLPLEEIDQEEGELLEFQNPTFDWLFR</sequence>
<dbReference type="AlphaFoldDB" id="A0A7J0FFR1"/>
<dbReference type="Proteomes" id="UP000585474">
    <property type="component" value="Unassembled WGS sequence"/>
</dbReference>
<accession>A0A7J0FFR1</accession>
<comment type="caution">
    <text evidence="2">The sequence shown here is derived from an EMBL/GenBank/DDBJ whole genome shotgun (WGS) entry which is preliminary data.</text>
</comment>
<protein>
    <submittedName>
        <fullName evidence="2">Uncharacterized protein</fullName>
    </submittedName>
</protein>